<dbReference type="PATRIC" id="fig|1618345.3.peg.95"/>
<dbReference type="CDD" id="cd01425">
    <property type="entry name" value="RPS2"/>
    <property type="match status" value="1"/>
</dbReference>
<evidence type="ECO:0000256" key="2">
    <source>
        <dbReference type="ARBA" id="ARBA00022980"/>
    </source>
</evidence>
<sequence>MVETSLKDMLEAGVHFGHQAFRWNPKMSPYIYTERNGVHIFDLTKTKTDLDAALKAAQEFANEGKIILFVGTKKQAKSIVEEAANNCNMPYINNRWLGGLMTNFQTISKRIGRLKELERQKIDGEFDQLSKKDRAAKEKELEKLSGYLGGIKDLKKVPDAVFIIDTHREDLAVKEAKKLNLPVFGIVDTNADPDPIDFPIPGNDDAVKAIQYLAGAFADAIKEGSAAAIKEEVS</sequence>
<evidence type="ECO:0000256" key="4">
    <source>
        <dbReference type="ARBA" id="ARBA00035256"/>
    </source>
</evidence>
<dbReference type="Pfam" id="PF00318">
    <property type="entry name" value="Ribosomal_S2"/>
    <property type="match status" value="1"/>
</dbReference>
<reference evidence="7 8" key="1">
    <citation type="journal article" date="2015" name="Nature">
        <title>rRNA introns, odd ribosomes, and small enigmatic genomes across a large radiation of phyla.</title>
        <authorList>
            <person name="Brown C.T."/>
            <person name="Hug L.A."/>
            <person name="Thomas B.C."/>
            <person name="Sharon I."/>
            <person name="Castelle C.J."/>
            <person name="Singh A."/>
            <person name="Wilkins M.J."/>
            <person name="Williams K.H."/>
            <person name="Banfield J.F."/>
        </authorList>
    </citation>
    <scope>NUCLEOTIDE SEQUENCE [LARGE SCALE GENOMIC DNA]</scope>
</reference>
<evidence type="ECO:0000256" key="1">
    <source>
        <dbReference type="ARBA" id="ARBA00006242"/>
    </source>
</evidence>
<dbReference type="AlphaFoldDB" id="A0A0G0PAW5"/>
<dbReference type="Gene3D" id="1.10.287.610">
    <property type="entry name" value="Helix hairpin bin"/>
    <property type="match status" value="1"/>
</dbReference>
<comment type="similarity">
    <text evidence="1 5 6">Belongs to the universal ribosomal protein uS2 family.</text>
</comment>
<evidence type="ECO:0000256" key="3">
    <source>
        <dbReference type="ARBA" id="ARBA00023274"/>
    </source>
</evidence>
<dbReference type="GO" id="GO:0003735">
    <property type="term" value="F:structural constituent of ribosome"/>
    <property type="evidence" value="ECO:0007669"/>
    <property type="project" value="InterPro"/>
</dbReference>
<dbReference type="PROSITE" id="PS00962">
    <property type="entry name" value="RIBOSOMAL_S2_1"/>
    <property type="match status" value="1"/>
</dbReference>
<dbReference type="GO" id="GO:0006412">
    <property type="term" value="P:translation"/>
    <property type="evidence" value="ECO:0007669"/>
    <property type="project" value="UniProtKB-UniRule"/>
</dbReference>
<dbReference type="Proteomes" id="UP000034207">
    <property type="component" value="Unassembled WGS sequence"/>
</dbReference>
<evidence type="ECO:0000256" key="6">
    <source>
        <dbReference type="RuleBase" id="RU003631"/>
    </source>
</evidence>
<dbReference type="PANTHER" id="PTHR12534:SF0">
    <property type="entry name" value="SMALL RIBOSOMAL SUBUNIT PROTEIN US2M"/>
    <property type="match status" value="1"/>
</dbReference>
<proteinExistence type="inferred from homology"/>
<gene>
    <name evidence="5" type="primary">rpsB</name>
    <name evidence="7" type="ORF">UT18_C0002G0041</name>
</gene>
<dbReference type="PANTHER" id="PTHR12534">
    <property type="entry name" value="30S RIBOSOMAL PROTEIN S2 PROKARYOTIC AND ORGANELLAR"/>
    <property type="match status" value="1"/>
</dbReference>
<keyword evidence="3 5" id="KW-0687">Ribonucleoprotein</keyword>
<dbReference type="EMBL" id="LBVV01000002">
    <property type="protein sequence ID" value="KKQ95264.1"/>
    <property type="molecule type" value="Genomic_DNA"/>
</dbReference>
<protein>
    <recommendedName>
        <fullName evidence="4 5">Small ribosomal subunit protein uS2</fullName>
    </recommendedName>
</protein>
<dbReference type="PRINTS" id="PR00395">
    <property type="entry name" value="RIBOSOMALS2"/>
</dbReference>
<evidence type="ECO:0000313" key="8">
    <source>
        <dbReference type="Proteomes" id="UP000034207"/>
    </source>
</evidence>
<accession>A0A0G0PAW5</accession>
<evidence type="ECO:0000313" key="7">
    <source>
        <dbReference type="EMBL" id="KKQ95264.1"/>
    </source>
</evidence>
<dbReference type="InterPro" id="IPR005706">
    <property type="entry name" value="Ribosomal_uS2_bac/mit/plastid"/>
</dbReference>
<dbReference type="Gene3D" id="3.40.50.10490">
    <property type="entry name" value="Glucose-6-phosphate isomerase like protein, domain 1"/>
    <property type="match status" value="1"/>
</dbReference>
<dbReference type="SUPFAM" id="SSF52313">
    <property type="entry name" value="Ribosomal protein S2"/>
    <property type="match status" value="1"/>
</dbReference>
<dbReference type="InterPro" id="IPR018130">
    <property type="entry name" value="Ribosomal_uS2_CS"/>
</dbReference>
<dbReference type="InterPro" id="IPR001865">
    <property type="entry name" value="Ribosomal_uS2"/>
</dbReference>
<keyword evidence="2 5" id="KW-0689">Ribosomal protein</keyword>
<dbReference type="InterPro" id="IPR023591">
    <property type="entry name" value="Ribosomal_uS2_flav_dom_sf"/>
</dbReference>
<dbReference type="STRING" id="1618345.UT18_C0002G0041"/>
<dbReference type="PROSITE" id="PS00963">
    <property type="entry name" value="RIBOSOMAL_S2_2"/>
    <property type="match status" value="1"/>
</dbReference>
<comment type="caution">
    <text evidence="7">The sequence shown here is derived from an EMBL/GenBank/DDBJ whole genome shotgun (WGS) entry which is preliminary data.</text>
</comment>
<evidence type="ECO:0000256" key="5">
    <source>
        <dbReference type="HAMAP-Rule" id="MF_00291"/>
    </source>
</evidence>
<organism evidence="7 8">
    <name type="scientific">candidate division CPR2 bacterium GW2011_GWC2_39_10</name>
    <dbReference type="NCBI Taxonomy" id="1618345"/>
    <lineage>
        <taxon>Bacteria</taxon>
        <taxon>Bacteria division CPR2</taxon>
    </lineage>
</organism>
<dbReference type="GO" id="GO:0022627">
    <property type="term" value="C:cytosolic small ribosomal subunit"/>
    <property type="evidence" value="ECO:0007669"/>
    <property type="project" value="TreeGrafter"/>
</dbReference>
<dbReference type="HAMAP" id="MF_00291_B">
    <property type="entry name" value="Ribosomal_uS2_B"/>
    <property type="match status" value="1"/>
</dbReference>
<dbReference type="NCBIfam" id="TIGR01011">
    <property type="entry name" value="rpsB_bact"/>
    <property type="match status" value="1"/>
</dbReference>
<name>A0A0G0PAW5_UNCC2</name>
<dbReference type="FunFam" id="1.10.287.610:FF:000001">
    <property type="entry name" value="30S ribosomal protein S2"/>
    <property type="match status" value="1"/>
</dbReference>